<evidence type="ECO:0008006" key="3">
    <source>
        <dbReference type="Google" id="ProtNLM"/>
    </source>
</evidence>
<dbReference type="RefSeq" id="WP_344778971.1">
    <property type="nucleotide sequence ID" value="NZ_BAABAH010000023.1"/>
</dbReference>
<sequence length="72" mass="8251">MTDDQLDVHREVLRLLLQKIDDDPYPSTTMMDMVEGLLRPEEVPAYVAILMDKIQADTFPSINLLNRITAYG</sequence>
<protein>
    <recommendedName>
        <fullName evidence="3">DUF3349 domain-containing protein</fullName>
    </recommendedName>
</protein>
<dbReference type="Proteomes" id="UP001501821">
    <property type="component" value="Unassembled WGS sequence"/>
</dbReference>
<proteinExistence type="predicted"/>
<name>A0ABP7J6C3_9ACTN</name>
<dbReference type="EMBL" id="BAABAH010000023">
    <property type="protein sequence ID" value="GAA3836055.1"/>
    <property type="molecule type" value="Genomic_DNA"/>
</dbReference>
<organism evidence="1 2">
    <name type="scientific">Nocardioides panacisoli</name>
    <dbReference type="NCBI Taxonomy" id="627624"/>
    <lineage>
        <taxon>Bacteria</taxon>
        <taxon>Bacillati</taxon>
        <taxon>Actinomycetota</taxon>
        <taxon>Actinomycetes</taxon>
        <taxon>Propionibacteriales</taxon>
        <taxon>Nocardioidaceae</taxon>
        <taxon>Nocardioides</taxon>
    </lineage>
</organism>
<keyword evidence="2" id="KW-1185">Reference proteome</keyword>
<gene>
    <name evidence="1" type="ORF">GCM10022242_41120</name>
</gene>
<comment type="caution">
    <text evidence="1">The sequence shown here is derived from an EMBL/GenBank/DDBJ whole genome shotgun (WGS) entry which is preliminary data.</text>
</comment>
<evidence type="ECO:0000313" key="1">
    <source>
        <dbReference type="EMBL" id="GAA3836055.1"/>
    </source>
</evidence>
<evidence type="ECO:0000313" key="2">
    <source>
        <dbReference type="Proteomes" id="UP001501821"/>
    </source>
</evidence>
<reference evidence="2" key="1">
    <citation type="journal article" date="2019" name="Int. J. Syst. Evol. Microbiol.">
        <title>The Global Catalogue of Microorganisms (GCM) 10K type strain sequencing project: providing services to taxonomists for standard genome sequencing and annotation.</title>
        <authorList>
            <consortium name="The Broad Institute Genomics Platform"/>
            <consortium name="The Broad Institute Genome Sequencing Center for Infectious Disease"/>
            <person name="Wu L."/>
            <person name="Ma J."/>
        </authorList>
    </citation>
    <scope>NUCLEOTIDE SEQUENCE [LARGE SCALE GENOMIC DNA]</scope>
    <source>
        <strain evidence="2">JCM 16953</strain>
    </source>
</reference>
<accession>A0ABP7J6C3</accession>